<dbReference type="AlphaFoldDB" id="A0A5N6LDT2"/>
<sequence length="271" mass="30812">MDYHYVNTAVRRLWHAFDFEEVTKNAAGYFFFKFKSEQGISDVLENGPWLIRNVLLFLNRWECRLGLEKAELTTIPLWVAIHGIPMDLWPKESISRMSAIGFPQVMDRVQPKELPSENPKQLEMGSSPVAAQATTKAGKEPAKGPDEGISGLAANGQVLKGGNNREVQPKQRKRKKGFDFMRAVNGGKGKYDEQVKRSLRVKEPMEVQFSNKFGVFDDNVEKEQTDRGRNKENYSLNIENDILTSDVVDLGRVLPQFVLSEPDPSKDMFFI</sequence>
<evidence type="ECO:0000259" key="2">
    <source>
        <dbReference type="Pfam" id="PF14111"/>
    </source>
</evidence>
<dbReference type="InterPro" id="IPR040256">
    <property type="entry name" value="At4g02000-like"/>
</dbReference>
<accession>A0A5N6LDT2</accession>
<organism evidence="3 4">
    <name type="scientific">Mikania micrantha</name>
    <name type="common">bitter vine</name>
    <dbReference type="NCBI Taxonomy" id="192012"/>
    <lineage>
        <taxon>Eukaryota</taxon>
        <taxon>Viridiplantae</taxon>
        <taxon>Streptophyta</taxon>
        <taxon>Embryophyta</taxon>
        <taxon>Tracheophyta</taxon>
        <taxon>Spermatophyta</taxon>
        <taxon>Magnoliopsida</taxon>
        <taxon>eudicotyledons</taxon>
        <taxon>Gunneridae</taxon>
        <taxon>Pentapetalae</taxon>
        <taxon>asterids</taxon>
        <taxon>campanulids</taxon>
        <taxon>Asterales</taxon>
        <taxon>Asteraceae</taxon>
        <taxon>Asteroideae</taxon>
        <taxon>Heliantheae alliance</taxon>
        <taxon>Eupatorieae</taxon>
        <taxon>Mikania</taxon>
    </lineage>
</organism>
<dbReference type="PANTHER" id="PTHR31286:SF180">
    <property type="entry name" value="OS10G0362600 PROTEIN"/>
    <property type="match status" value="1"/>
</dbReference>
<dbReference type="OrthoDB" id="1939300at2759"/>
<reference evidence="3 4" key="1">
    <citation type="submission" date="2019-05" db="EMBL/GenBank/DDBJ databases">
        <title>Mikania micrantha, genome provides insights into the molecular mechanism of rapid growth.</title>
        <authorList>
            <person name="Liu B."/>
        </authorList>
    </citation>
    <scope>NUCLEOTIDE SEQUENCE [LARGE SCALE GENOMIC DNA]</scope>
    <source>
        <strain evidence="3">NLD-2019</strain>
        <tissue evidence="3">Leaf</tissue>
    </source>
</reference>
<name>A0A5N6LDT2_9ASTR</name>
<feature type="compositionally biased region" description="Basic and acidic residues" evidence="1">
    <location>
        <begin position="137"/>
        <end position="146"/>
    </location>
</feature>
<protein>
    <recommendedName>
        <fullName evidence="2">DUF4283 domain-containing protein</fullName>
    </recommendedName>
</protein>
<keyword evidence="4" id="KW-1185">Reference proteome</keyword>
<evidence type="ECO:0000313" key="4">
    <source>
        <dbReference type="Proteomes" id="UP000326396"/>
    </source>
</evidence>
<feature type="domain" description="DUF4283" evidence="2">
    <location>
        <begin position="21"/>
        <end position="66"/>
    </location>
</feature>
<dbReference type="PANTHER" id="PTHR31286">
    <property type="entry name" value="GLYCINE-RICH CELL WALL STRUCTURAL PROTEIN 1.8-LIKE"/>
    <property type="match status" value="1"/>
</dbReference>
<feature type="region of interest" description="Disordered" evidence="1">
    <location>
        <begin position="112"/>
        <end position="177"/>
    </location>
</feature>
<gene>
    <name evidence="3" type="ORF">E3N88_43820</name>
</gene>
<comment type="caution">
    <text evidence="3">The sequence shown here is derived from an EMBL/GenBank/DDBJ whole genome shotgun (WGS) entry which is preliminary data.</text>
</comment>
<dbReference type="InterPro" id="IPR025558">
    <property type="entry name" value="DUF4283"/>
</dbReference>
<evidence type="ECO:0000256" key="1">
    <source>
        <dbReference type="SAM" id="MobiDB-lite"/>
    </source>
</evidence>
<evidence type="ECO:0000313" key="3">
    <source>
        <dbReference type="EMBL" id="KAD0708995.1"/>
    </source>
</evidence>
<proteinExistence type="predicted"/>
<dbReference type="EMBL" id="SZYD01001455">
    <property type="protein sequence ID" value="KAD0708995.1"/>
    <property type="molecule type" value="Genomic_DNA"/>
</dbReference>
<dbReference type="Pfam" id="PF14111">
    <property type="entry name" value="DUF4283"/>
    <property type="match status" value="1"/>
</dbReference>
<dbReference type="Proteomes" id="UP000326396">
    <property type="component" value="Unassembled WGS sequence"/>
</dbReference>